<dbReference type="Proteomes" id="UP001589536">
    <property type="component" value="Unassembled WGS sequence"/>
</dbReference>
<sequence length="76" mass="8895">MTRPKSKTIPSIGGDPVRDNFRRHQERKLDRLAVLRIRTPRGRRRKKYLTKVETARFKDLIIAVARDLRNQQAGAT</sequence>
<accession>A0ABV5UPN9</accession>
<comment type="caution">
    <text evidence="1">The sequence shown here is derived from an EMBL/GenBank/DDBJ whole genome shotgun (WGS) entry which is preliminary data.</text>
</comment>
<reference evidence="1 2" key="1">
    <citation type="submission" date="2024-09" db="EMBL/GenBank/DDBJ databases">
        <authorList>
            <person name="Sun Q."/>
            <person name="Mori K."/>
        </authorList>
    </citation>
    <scope>NUCLEOTIDE SEQUENCE [LARGE SCALE GENOMIC DNA]</scope>
    <source>
        <strain evidence="1 2">JCM 13519</strain>
    </source>
</reference>
<name>A0ABV5UPN9_9MICC</name>
<evidence type="ECO:0000313" key="1">
    <source>
        <dbReference type="EMBL" id="MFB9714078.1"/>
    </source>
</evidence>
<keyword evidence="2" id="KW-1185">Reference proteome</keyword>
<dbReference type="RefSeq" id="WP_345043168.1">
    <property type="nucleotide sequence ID" value="NZ_BAABED010000001.1"/>
</dbReference>
<organism evidence="1 2">
    <name type="scientific">Arthrobacter methylotrophus</name>
    <dbReference type="NCBI Taxonomy" id="121291"/>
    <lineage>
        <taxon>Bacteria</taxon>
        <taxon>Bacillati</taxon>
        <taxon>Actinomycetota</taxon>
        <taxon>Actinomycetes</taxon>
        <taxon>Micrococcales</taxon>
        <taxon>Micrococcaceae</taxon>
        <taxon>Arthrobacter</taxon>
    </lineage>
</organism>
<gene>
    <name evidence="1" type="ORF">ACFFPI_07895</name>
</gene>
<protein>
    <submittedName>
        <fullName evidence="1">Uncharacterized protein</fullName>
    </submittedName>
</protein>
<dbReference type="EMBL" id="JBHMBH010000019">
    <property type="protein sequence ID" value="MFB9714078.1"/>
    <property type="molecule type" value="Genomic_DNA"/>
</dbReference>
<evidence type="ECO:0000313" key="2">
    <source>
        <dbReference type="Proteomes" id="UP001589536"/>
    </source>
</evidence>
<proteinExistence type="predicted"/>